<reference evidence="7" key="1">
    <citation type="journal article" date="2012" name="PLoS Genet.">
        <title>The genomes of the fungal plant pathogens Cladosporium fulvum and Dothistroma septosporum reveal adaptation to different hosts and lifestyles but also signatures of common ancestry.</title>
        <authorList>
            <person name="de Wit P.J.G.M."/>
            <person name="van der Burgt A."/>
            <person name="Oekmen B."/>
            <person name="Stergiopoulos I."/>
            <person name="Abd-Elsalam K.A."/>
            <person name="Aerts A.L."/>
            <person name="Bahkali A.H."/>
            <person name="Beenen H.G."/>
            <person name="Chettri P."/>
            <person name="Cox M.P."/>
            <person name="Datema E."/>
            <person name="de Vries R.P."/>
            <person name="Dhillon B."/>
            <person name="Ganley A.R."/>
            <person name="Griffiths S.A."/>
            <person name="Guo Y."/>
            <person name="Hamelin R.C."/>
            <person name="Henrissat B."/>
            <person name="Kabir M.S."/>
            <person name="Jashni M.K."/>
            <person name="Kema G."/>
            <person name="Klaubauf S."/>
            <person name="Lapidus A."/>
            <person name="Levasseur A."/>
            <person name="Lindquist E."/>
            <person name="Mehrabi R."/>
            <person name="Ohm R.A."/>
            <person name="Owen T.J."/>
            <person name="Salamov A."/>
            <person name="Schwelm A."/>
            <person name="Schijlen E."/>
            <person name="Sun H."/>
            <person name="van den Burg H.A."/>
            <person name="van Ham R.C.H.J."/>
            <person name="Zhang S."/>
            <person name="Goodwin S.B."/>
            <person name="Grigoriev I.V."/>
            <person name="Collemare J."/>
            <person name="Bradshaw R.E."/>
        </authorList>
    </citation>
    <scope>NUCLEOTIDE SEQUENCE [LARGE SCALE GENOMIC DNA]</scope>
    <source>
        <strain evidence="7">NZE10 / CBS 128990</strain>
    </source>
</reference>
<dbReference type="OrthoDB" id="342281at2759"/>
<dbReference type="GO" id="GO:0034993">
    <property type="term" value="C:meiotic nuclear membrane microtubule tethering complex"/>
    <property type="evidence" value="ECO:0007669"/>
    <property type="project" value="TreeGrafter"/>
</dbReference>
<dbReference type="PANTHER" id="PTHR12911">
    <property type="entry name" value="SAD1/UNC-84-LIKE PROTEIN-RELATED"/>
    <property type="match status" value="1"/>
</dbReference>
<keyword evidence="2" id="KW-0812">Transmembrane</keyword>
<keyword evidence="3" id="KW-1133">Transmembrane helix</keyword>
<reference evidence="6 7" key="2">
    <citation type="journal article" date="2012" name="PLoS Pathog.">
        <title>Diverse lifestyles and strategies of plant pathogenesis encoded in the genomes of eighteen Dothideomycetes fungi.</title>
        <authorList>
            <person name="Ohm R.A."/>
            <person name="Feau N."/>
            <person name="Henrissat B."/>
            <person name="Schoch C.L."/>
            <person name="Horwitz B.A."/>
            <person name="Barry K.W."/>
            <person name="Condon B.J."/>
            <person name="Copeland A.C."/>
            <person name="Dhillon B."/>
            <person name="Glaser F."/>
            <person name="Hesse C.N."/>
            <person name="Kosti I."/>
            <person name="LaButti K."/>
            <person name="Lindquist E.A."/>
            <person name="Lucas S."/>
            <person name="Salamov A.A."/>
            <person name="Bradshaw R.E."/>
            <person name="Ciuffetti L."/>
            <person name="Hamelin R.C."/>
            <person name="Kema G.H.J."/>
            <person name="Lawrence C."/>
            <person name="Scott J.A."/>
            <person name="Spatafora J.W."/>
            <person name="Turgeon B.G."/>
            <person name="de Wit P.J.G.M."/>
            <person name="Zhong S."/>
            <person name="Goodwin S.B."/>
            <person name="Grigoriev I.V."/>
        </authorList>
    </citation>
    <scope>NUCLEOTIDE SEQUENCE [LARGE SCALE GENOMIC DNA]</scope>
    <source>
        <strain evidence="7">NZE10 / CBS 128990</strain>
    </source>
</reference>
<evidence type="ECO:0000256" key="1">
    <source>
        <dbReference type="ARBA" id="ARBA00004370"/>
    </source>
</evidence>
<dbReference type="PROSITE" id="PS51469">
    <property type="entry name" value="SUN"/>
    <property type="match status" value="1"/>
</dbReference>
<dbReference type="PANTHER" id="PTHR12911:SF8">
    <property type="entry name" value="KLAROID PROTEIN-RELATED"/>
    <property type="match status" value="1"/>
</dbReference>
<evidence type="ECO:0000256" key="2">
    <source>
        <dbReference type="ARBA" id="ARBA00022692"/>
    </source>
</evidence>
<evidence type="ECO:0000256" key="3">
    <source>
        <dbReference type="ARBA" id="ARBA00022989"/>
    </source>
</evidence>
<evidence type="ECO:0000259" key="5">
    <source>
        <dbReference type="PROSITE" id="PS51469"/>
    </source>
</evidence>
<dbReference type="InterPro" id="IPR045119">
    <property type="entry name" value="SUN1-5"/>
</dbReference>
<dbReference type="HOGENOM" id="CLU_1740494_0_0_1"/>
<protein>
    <recommendedName>
        <fullName evidence="5">SUN domain-containing protein</fullName>
    </recommendedName>
</protein>
<evidence type="ECO:0000256" key="4">
    <source>
        <dbReference type="ARBA" id="ARBA00023136"/>
    </source>
</evidence>
<keyword evidence="4" id="KW-0472">Membrane</keyword>
<feature type="domain" description="SUN" evidence="5">
    <location>
        <begin position="1"/>
        <end position="142"/>
    </location>
</feature>
<dbReference type="eggNOG" id="ENOG502SU65">
    <property type="taxonomic scope" value="Eukaryota"/>
</dbReference>
<evidence type="ECO:0000313" key="6">
    <source>
        <dbReference type="EMBL" id="EME41070.1"/>
    </source>
</evidence>
<keyword evidence="7" id="KW-1185">Reference proteome</keyword>
<name>N1PHP4_DOTSN</name>
<evidence type="ECO:0000313" key="7">
    <source>
        <dbReference type="Proteomes" id="UP000016933"/>
    </source>
</evidence>
<dbReference type="Pfam" id="PF07738">
    <property type="entry name" value="Sad1_UNC"/>
    <property type="match status" value="2"/>
</dbReference>
<organism evidence="6 7">
    <name type="scientific">Dothistroma septosporum (strain NZE10 / CBS 128990)</name>
    <name type="common">Red band needle blight fungus</name>
    <name type="synonym">Mycosphaerella pini</name>
    <dbReference type="NCBI Taxonomy" id="675120"/>
    <lineage>
        <taxon>Eukaryota</taxon>
        <taxon>Fungi</taxon>
        <taxon>Dikarya</taxon>
        <taxon>Ascomycota</taxon>
        <taxon>Pezizomycotina</taxon>
        <taxon>Dothideomycetes</taxon>
        <taxon>Dothideomycetidae</taxon>
        <taxon>Mycosphaerellales</taxon>
        <taxon>Mycosphaerellaceae</taxon>
        <taxon>Dothistroma</taxon>
    </lineage>
</organism>
<proteinExistence type="predicted"/>
<sequence>MGLAQLTVQYPHKIYPDAIYVEHVPASGTHDIAAAPKQFEVWAQMENAAEAARVQEVLDREVNIRYGFECGPPPKHNSLRWVCFASGEYNIHYANHVQKVSTLFDAEEIGLATKMIAFRVKENWGSKDHTCIYRLRMIGKEVGSELRPIV</sequence>
<gene>
    <name evidence="6" type="ORF">DOTSEDRAFT_74564</name>
</gene>
<accession>N1PHP4</accession>
<dbReference type="AlphaFoldDB" id="N1PHP4"/>
<dbReference type="Gene3D" id="2.60.120.260">
    <property type="entry name" value="Galactose-binding domain-like"/>
    <property type="match status" value="1"/>
</dbReference>
<dbReference type="EMBL" id="KB446543">
    <property type="protein sequence ID" value="EME41070.1"/>
    <property type="molecule type" value="Genomic_DNA"/>
</dbReference>
<dbReference type="STRING" id="675120.N1PHP4"/>
<dbReference type="InterPro" id="IPR012919">
    <property type="entry name" value="SUN_dom"/>
</dbReference>
<comment type="subcellular location">
    <subcellularLocation>
        <location evidence="1">Membrane</location>
    </subcellularLocation>
</comment>
<dbReference type="GO" id="GO:0043495">
    <property type="term" value="F:protein-membrane adaptor activity"/>
    <property type="evidence" value="ECO:0007669"/>
    <property type="project" value="TreeGrafter"/>
</dbReference>
<dbReference type="Proteomes" id="UP000016933">
    <property type="component" value="Unassembled WGS sequence"/>
</dbReference>